<keyword evidence="7 9" id="KW-0520">NAD</keyword>
<keyword evidence="5 9" id="KW-0067">ATP-binding</keyword>
<dbReference type="Gene3D" id="2.60.200.30">
    <property type="entry name" value="Probable inorganic polyphosphate/atp-NAD kinase, domain 2"/>
    <property type="match status" value="1"/>
</dbReference>
<comment type="caution">
    <text evidence="10">The sequence shown here is derived from an EMBL/GenBank/DDBJ whole genome shotgun (WGS) entry which is preliminary data.</text>
</comment>
<keyword evidence="4 9" id="KW-0418">Kinase</keyword>
<comment type="subcellular location">
    <subcellularLocation>
        <location evidence="9">Cytoplasm</location>
    </subcellularLocation>
</comment>
<feature type="binding site" evidence="9">
    <location>
        <begin position="151"/>
        <end position="152"/>
    </location>
    <ligand>
        <name>NAD(+)</name>
        <dbReference type="ChEBI" id="CHEBI:57540"/>
    </ligand>
</feature>
<evidence type="ECO:0000256" key="8">
    <source>
        <dbReference type="ARBA" id="ARBA00047925"/>
    </source>
</evidence>
<dbReference type="InterPro" id="IPR017437">
    <property type="entry name" value="ATP-NAD_kinase_PpnK-typ_C"/>
</dbReference>
<protein>
    <recommendedName>
        <fullName evidence="9">NAD kinase</fullName>
        <ecNumber evidence="9">2.7.1.23</ecNumber>
    </recommendedName>
    <alternativeName>
        <fullName evidence="9">ATP-dependent NAD kinase</fullName>
    </alternativeName>
</protein>
<keyword evidence="11" id="KW-1185">Reference proteome</keyword>
<evidence type="ECO:0000256" key="3">
    <source>
        <dbReference type="ARBA" id="ARBA00022741"/>
    </source>
</evidence>
<dbReference type="GO" id="GO:0005524">
    <property type="term" value="F:ATP binding"/>
    <property type="evidence" value="ECO:0007669"/>
    <property type="project" value="UniProtKB-KW"/>
</dbReference>
<sequence length="301" mass="32188">MSRTVLLVTHTGREEARHVAKEAVHRLREAGIAVRVMSDEQAELDIDGLVGADGDVVEEGDPQAANGCELVVVLGGDGTILRGAEVARPSGTPILGVNLGHVGFLAESERDDLGYTVDHIVRRSYAVEERMTVDVVVRQNGRIIAEGWALNDVSVEKASRERMLDLVAEIDGRALSRWGCDGVVMATPTGSTAYAFSAGGPVVWPDLEALLMVPISAHALFARPMVVSPSSSLAVTVQPSTPGAVLWCDGRRAVELPAGARVEVRRGARPVRLARLHEAPFTDRLVAKFALPVEGWRGART</sequence>
<dbReference type="Gene3D" id="3.40.50.10330">
    <property type="entry name" value="Probable inorganic polyphosphate/atp-NAD kinase, domain 1"/>
    <property type="match status" value="1"/>
</dbReference>
<dbReference type="Pfam" id="PF20143">
    <property type="entry name" value="NAD_kinase_C"/>
    <property type="match status" value="1"/>
</dbReference>
<dbReference type="GO" id="GO:0003951">
    <property type="term" value="F:NAD+ kinase activity"/>
    <property type="evidence" value="ECO:0007669"/>
    <property type="project" value="UniProtKB-UniRule"/>
</dbReference>
<evidence type="ECO:0000313" key="11">
    <source>
        <dbReference type="Proteomes" id="UP000243528"/>
    </source>
</evidence>
<dbReference type="GO" id="GO:0005737">
    <property type="term" value="C:cytoplasm"/>
    <property type="evidence" value="ECO:0007669"/>
    <property type="project" value="UniProtKB-SubCell"/>
</dbReference>
<dbReference type="EMBL" id="PYGE01000007">
    <property type="protein sequence ID" value="PSL03529.1"/>
    <property type="molecule type" value="Genomic_DNA"/>
</dbReference>
<dbReference type="RefSeq" id="WP_106537297.1">
    <property type="nucleotide sequence ID" value="NZ_PYGE01000007.1"/>
</dbReference>
<dbReference type="GO" id="GO:0051287">
    <property type="term" value="F:NAD binding"/>
    <property type="evidence" value="ECO:0007669"/>
    <property type="project" value="UniProtKB-ARBA"/>
</dbReference>
<dbReference type="EC" id="2.7.1.23" evidence="9"/>
<evidence type="ECO:0000256" key="7">
    <source>
        <dbReference type="ARBA" id="ARBA00023027"/>
    </source>
</evidence>
<comment type="caution">
    <text evidence="9">Lacks conserved residue(s) required for the propagation of feature annotation.</text>
</comment>
<organism evidence="10 11">
    <name type="scientific">Haloactinopolyspora alba</name>
    <dbReference type="NCBI Taxonomy" id="648780"/>
    <lineage>
        <taxon>Bacteria</taxon>
        <taxon>Bacillati</taxon>
        <taxon>Actinomycetota</taxon>
        <taxon>Actinomycetes</taxon>
        <taxon>Jiangellales</taxon>
        <taxon>Jiangellaceae</taxon>
        <taxon>Haloactinopolyspora</taxon>
    </lineage>
</organism>
<feature type="binding site" evidence="9">
    <location>
        <position position="162"/>
    </location>
    <ligand>
        <name>NAD(+)</name>
        <dbReference type="ChEBI" id="CHEBI:57540"/>
    </ligand>
</feature>
<dbReference type="Proteomes" id="UP000243528">
    <property type="component" value="Unassembled WGS sequence"/>
</dbReference>
<evidence type="ECO:0000313" key="10">
    <source>
        <dbReference type="EMBL" id="PSL03529.1"/>
    </source>
</evidence>
<dbReference type="AlphaFoldDB" id="A0A2P8E251"/>
<dbReference type="Pfam" id="PF01513">
    <property type="entry name" value="NAD_kinase"/>
    <property type="match status" value="1"/>
</dbReference>
<dbReference type="OrthoDB" id="9774737at2"/>
<feature type="active site" description="Proton acceptor" evidence="9">
    <location>
        <position position="77"/>
    </location>
</feature>
<feature type="binding site" evidence="9">
    <location>
        <position position="82"/>
    </location>
    <ligand>
        <name>NAD(+)</name>
        <dbReference type="ChEBI" id="CHEBI:57540"/>
    </ligand>
</feature>
<comment type="catalytic activity">
    <reaction evidence="8 9">
        <text>NAD(+) + ATP = ADP + NADP(+) + H(+)</text>
        <dbReference type="Rhea" id="RHEA:18629"/>
        <dbReference type="ChEBI" id="CHEBI:15378"/>
        <dbReference type="ChEBI" id="CHEBI:30616"/>
        <dbReference type="ChEBI" id="CHEBI:57540"/>
        <dbReference type="ChEBI" id="CHEBI:58349"/>
        <dbReference type="ChEBI" id="CHEBI:456216"/>
        <dbReference type="EC" id="2.7.1.23"/>
    </reaction>
</comment>
<dbReference type="SUPFAM" id="SSF111331">
    <property type="entry name" value="NAD kinase/diacylglycerol kinase-like"/>
    <property type="match status" value="1"/>
</dbReference>
<dbReference type="HAMAP" id="MF_00361">
    <property type="entry name" value="NAD_kinase"/>
    <property type="match status" value="1"/>
</dbReference>
<dbReference type="FunFam" id="2.60.200.30:FF:000007">
    <property type="entry name" value="NAD kinase"/>
    <property type="match status" value="1"/>
</dbReference>
<keyword evidence="1 9" id="KW-0963">Cytoplasm</keyword>
<dbReference type="PANTHER" id="PTHR20275:SF0">
    <property type="entry name" value="NAD KINASE"/>
    <property type="match status" value="1"/>
</dbReference>
<gene>
    <name evidence="9" type="primary">nadK</name>
    <name evidence="10" type="ORF">CLV30_1078</name>
</gene>
<evidence type="ECO:0000256" key="5">
    <source>
        <dbReference type="ARBA" id="ARBA00022840"/>
    </source>
</evidence>
<comment type="cofactor">
    <cofactor evidence="9">
        <name>a divalent metal cation</name>
        <dbReference type="ChEBI" id="CHEBI:60240"/>
    </cofactor>
</comment>
<dbReference type="InterPro" id="IPR016064">
    <property type="entry name" value="NAD/diacylglycerol_kinase_sf"/>
</dbReference>
<dbReference type="GO" id="GO:0006741">
    <property type="term" value="P:NADP+ biosynthetic process"/>
    <property type="evidence" value="ECO:0007669"/>
    <property type="project" value="UniProtKB-UniRule"/>
</dbReference>
<keyword evidence="6 9" id="KW-0521">NADP</keyword>
<dbReference type="InterPro" id="IPR002504">
    <property type="entry name" value="NADK"/>
</dbReference>
<proteinExistence type="inferred from homology"/>
<dbReference type="InterPro" id="IPR017438">
    <property type="entry name" value="ATP-NAD_kinase_N"/>
</dbReference>
<evidence type="ECO:0000256" key="2">
    <source>
        <dbReference type="ARBA" id="ARBA00022679"/>
    </source>
</evidence>
<keyword evidence="3 9" id="KW-0547">Nucleotide-binding</keyword>
<evidence type="ECO:0000256" key="4">
    <source>
        <dbReference type="ARBA" id="ARBA00022777"/>
    </source>
</evidence>
<feature type="binding site" evidence="9">
    <location>
        <position position="181"/>
    </location>
    <ligand>
        <name>NAD(+)</name>
        <dbReference type="ChEBI" id="CHEBI:57540"/>
    </ligand>
</feature>
<comment type="function">
    <text evidence="9">Involved in the regulation of the intracellular balance of NAD and NADP, and is a key enzyme in the biosynthesis of NADP. Catalyzes specifically the phosphorylation on 2'-hydroxyl of the adenosine moiety of NAD to yield NADP.</text>
</comment>
<feature type="binding site" evidence="9">
    <location>
        <begin position="77"/>
        <end position="78"/>
    </location>
    <ligand>
        <name>NAD(+)</name>
        <dbReference type="ChEBI" id="CHEBI:57540"/>
    </ligand>
</feature>
<dbReference type="GO" id="GO:0019674">
    <property type="term" value="P:NAD+ metabolic process"/>
    <property type="evidence" value="ECO:0007669"/>
    <property type="project" value="InterPro"/>
</dbReference>
<evidence type="ECO:0000256" key="6">
    <source>
        <dbReference type="ARBA" id="ARBA00022857"/>
    </source>
</evidence>
<name>A0A2P8E251_9ACTN</name>
<keyword evidence="2 9" id="KW-0808">Transferase</keyword>
<comment type="similarity">
    <text evidence="9">Belongs to the NAD kinase family.</text>
</comment>
<evidence type="ECO:0000256" key="9">
    <source>
        <dbReference type="HAMAP-Rule" id="MF_00361"/>
    </source>
</evidence>
<reference evidence="10 11" key="1">
    <citation type="submission" date="2018-03" db="EMBL/GenBank/DDBJ databases">
        <title>Genomic Encyclopedia of Archaeal and Bacterial Type Strains, Phase II (KMG-II): from individual species to whole genera.</title>
        <authorList>
            <person name="Goeker M."/>
        </authorList>
    </citation>
    <scope>NUCLEOTIDE SEQUENCE [LARGE SCALE GENOMIC DNA]</scope>
    <source>
        <strain evidence="10 11">DSM 45211</strain>
    </source>
</reference>
<dbReference type="PANTHER" id="PTHR20275">
    <property type="entry name" value="NAD KINASE"/>
    <property type="match status" value="1"/>
</dbReference>
<dbReference type="GO" id="GO:0046872">
    <property type="term" value="F:metal ion binding"/>
    <property type="evidence" value="ECO:0007669"/>
    <property type="project" value="UniProtKB-UniRule"/>
</dbReference>
<accession>A0A2P8E251</accession>
<evidence type="ECO:0000256" key="1">
    <source>
        <dbReference type="ARBA" id="ARBA00022490"/>
    </source>
</evidence>
<feature type="binding site" evidence="9">
    <location>
        <begin position="192"/>
        <end position="197"/>
    </location>
    <ligand>
        <name>NAD(+)</name>
        <dbReference type="ChEBI" id="CHEBI:57540"/>
    </ligand>
</feature>
<dbReference type="NCBIfam" id="NF002892">
    <property type="entry name" value="PRK03372.1"/>
    <property type="match status" value="1"/>
</dbReference>